<name>A0ACB7T2B2_HYAAI</name>
<evidence type="ECO:0000313" key="1">
    <source>
        <dbReference type="EMBL" id="KAH6941065.1"/>
    </source>
</evidence>
<comment type="caution">
    <text evidence="1">The sequence shown here is derived from an EMBL/GenBank/DDBJ whole genome shotgun (WGS) entry which is preliminary data.</text>
</comment>
<evidence type="ECO:0000313" key="2">
    <source>
        <dbReference type="Proteomes" id="UP000821845"/>
    </source>
</evidence>
<dbReference type="Proteomes" id="UP000821845">
    <property type="component" value="Chromosome 11"/>
</dbReference>
<keyword evidence="2" id="KW-1185">Reference proteome</keyword>
<gene>
    <name evidence="1" type="ORF">HPB50_012904</name>
</gene>
<protein>
    <submittedName>
        <fullName evidence="1">Uncharacterized protein</fullName>
    </submittedName>
</protein>
<dbReference type="EMBL" id="CM023491">
    <property type="protein sequence ID" value="KAH6941065.1"/>
    <property type="molecule type" value="Genomic_DNA"/>
</dbReference>
<proteinExistence type="predicted"/>
<reference evidence="1" key="1">
    <citation type="submission" date="2020-05" db="EMBL/GenBank/DDBJ databases">
        <title>Large-scale comparative analyses of tick genomes elucidate their genetic diversity and vector capacities.</title>
        <authorList>
            <person name="Jia N."/>
            <person name="Wang J."/>
            <person name="Shi W."/>
            <person name="Du L."/>
            <person name="Sun Y."/>
            <person name="Zhan W."/>
            <person name="Jiang J."/>
            <person name="Wang Q."/>
            <person name="Zhang B."/>
            <person name="Ji P."/>
            <person name="Sakyi L.B."/>
            <person name="Cui X."/>
            <person name="Yuan T."/>
            <person name="Jiang B."/>
            <person name="Yang W."/>
            <person name="Lam T.T.-Y."/>
            <person name="Chang Q."/>
            <person name="Ding S."/>
            <person name="Wang X."/>
            <person name="Zhu J."/>
            <person name="Ruan X."/>
            <person name="Zhao L."/>
            <person name="Wei J."/>
            <person name="Que T."/>
            <person name="Du C."/>
            <person name="Cheng J."/>
            <person name="Dai P."/>
            <person name="Han X."/>
            <person name="Huang E."/>
            <person name="Gao Y."/>
            <person name="Liu J."/>
            <person name="Shao H."/>
            <person name="Ye R."/>
            <person name="Li L."/>
            <person name="Wei W."/>
            <person name="Wang X."/>
            <person name="Wang C."/>
            <person name="Yang T."/>
            <person name="Huo Q."/>
            <person name="Li W."/>
            <person name="Guo W."/>
            <person name="Chen H."/>
            <person name="Zhou L."/>
            <person name="Ni X."/>
            <person name="Tian J."/>
            <person name="Zhou Y."/>
            <person name="Sheng Y."/>
            <person name="Liu T."/>
            <person name="Pan Y."/>
            <person name="Xia L."/>
            <person name="Li J."/>
            <person name="Zhao F."/>
            <person name="Cao W."/>
        </authorList>
    </citation>
    <scope>NUCLEOTIDE SEQUENCE</scope>
    <source>
        <strain evidence="1">Hyas-2018</strain>
    </source>
</reference>
<sequence>MVANIVRHVKDGLSSPSSSELHSRDVVQNNSTFWFDNAWYGCEAGGLTARGGVFSVSDVDELQPEDAIFDSEECGPSQSGEQPERVFAAPAVNEPYLVSSEVSGRAKGRVRHNRLADGVDAVLRLLEA</sequence>
<accession>A0ACB7T2B2</accession>
<organism evidence="1 2">
    <name type="scientific">Hyalomma asiaticum</name>
    <name type="common">Tick</name>
    <dbReference type="NCBI Taxonomy" id="266040"/>
    <lineage>
        <taxon>Eukaryota</taxon>
        <taxon>Metazoa</taxon>
        <taxon>Ecdysozoa</taxon>
        <taxon>Arthropoda</taxon>
        <taxon>Chelicerata</taxon>
        <taxon>Arachnida</taxon>
        <taxon>Acari</taxon>
        <taxon>Parasitiformes</taxon>
        <taxon>Ixodida</taxon>
        <taxon>Ixodoidea</taxon>
        <taxon>Ixodidae</taxon>
        <taxon>Hyalomminae</taxon>
        <taxon>Hyalomma</taxon>
    </lineage>
</organism>